<dbReference type="AlphaFoldDB" id="A0A833RUY7"/>
<proteinExistence type="predicted"/>
<name>A0A833RUY7_PHYIN</name>
<evidence type="ECO:0000313" key="1">
    <source>
        <dbReference type="EMBL" id="KAF4033927.1"/>
    </source>
</evidence>
<accession>A0A833RUY7</accession>
<gene>
    <name evidence="1" type="ORF">GN244_ATG14136</name>
</gene>
<evidence type="ECO:0000313" key="2">
    <source>
        <dbReference type="Proteomes" id="UP000602510"/>
    </source>
</evidence>
<sequence length="132" mass="14036">MTAVVRHKATIARDQQSGVFHRHEPVAGVTANHRDEVVGANHHGIVAVARHHVVRNVDMATVRGGVSQAPPPRATFVPMDLAYRSGFAVGSSASGSDIPTGELEWILDSGSQVNICVDLLLFVSFLDATNST</sequence>
<comment type="caution">
    <text evidence="1">The sequence shown here is derived from an EMBL/GenBank/DDBJ whole genome shotgun (WGS) entry which is preliminary data.</text>
</comment>
<organism evidence="1 2">
    <name type="scientific">Phytophthora infestans</name>
    <name type="common">Potato late blight agent</name>
    <name type="synonym">Botrytis infestans</name>
    <dbReference type="NCBI Taxonomy" id="4787"/>
    <lineage>
        <taxon>Eukaryota</taxon>
        <taxon>Sar</taxon>
        <taxon>Stramenopiles</taxon>
        <taxon>Oomycota</taxon>
        <taxon>Peronosporomycetes</taxon>
        <taxon>Peronosporales</taxon>
        <taxon>Peronosporaceae</taxon>
        <taxon>Phytophthora</taxon>
    </lineage>
</organism>
<protein>
    <submittedName>
        <fullName evidence="1">Uncharacterized protein</fullName>
    </submittedName>
</protein>
<reference evidence="1" key="1">
    <citation type="submission" date="2020-04" db="EMBL/GenBank/DDBJ databases">
        <title>Hybrid Assembly of Korean Phytophthora infestans isolates.</title>
        <authorList>
            <person name="Prokchorchik M."/>
            <person name="Lee Y."/>
            <person name="Seo J."/>
            <person name="Cho J.-H."/>
            <person name="Park Y.-E."/>
            <person name="Jang D.-C."/>
            <person name="Im J.-S."/>
            <person name="Choi J.-G."/>
            <person name="Park H.-J."/>
            <person name="Lee G.-B."/>
            <person name="Lee Y.-G."/>
            <person name="Hong S.-Y."/>
            <person name="Cho K."/>
            <person name="Sohn K.H."/>
        </authorList>
    </citation>
    <scope>NUCLEOTIDE SEQUENCE</scope>
    <source>
        <strain evidence="1">KR_1_A1</strain>
    </source>
</reference>
<keyword evidence="2" id="KW-1185">Reference proteome</keyword>
<dbReference type="EMBL" id="WSZM01000399">
    <property type="protein sequence ID" value="KAF4033927.1"/>
    <property type="molecule type" value="Genomic_DNA"/>
</dbReference>
<dbReference type="Proteomes" id="UP000602510">
    <property type="component" value="Unassembled WGS sequence"/>
</dbReference>